<evidence type="ECO:0000259" key="7">
    <source>
        <dbReference type="Pfam" id="PF03088"/>
    </source>
</evidence>
<keyword evidence="3" id="KW-0926">Vacuole</keyword>
<proteinExistence type="inferred from homology"/>
<accession>A0A834TBG8</accession>
<evidence type="ECO:0000256" key="2">
    <source>
        <dbReference type="ARBA" id="ARBA00009191"/>
    </source>
</evidence>
<dbReference type="SUPFAM" id="SSF63829">
    <property type="entry name" value="Calcium-dependent phosphotriesterase"/>
    <property type="match status" value="3"/>
</dbReference>
<keyword evidence="6" id="KW-1133">Transmembrane helix</keyword>
<dbReference type="AlphaFoldDB" id="A0A834TBG8"/>
<evidence type="ECO:0000256" key="1">
    <source>
        <dbReference type="ARBA" id="ARBA00004116"/>
    </source>
</evidence>
<keyword evidence="4" id="KW-0732">Signal</keyword>
<name>A0A834TBG8_9FABA</name>
<organism evidence="8 9">
    <name type="scientific">Senna tora</name>
    <dbReference type="NCBI Taxonomy" id="362788"/>
    <lineage>
        <taxon>Eukaryota</taxon>
        <taxon>Viridiplantae</taxon>
        <taxon>Streptophyta</taxon>
        <taxon>Embryophyta</taxon>
        <taxon>Tracheophyta</taxon>
        <taxon>Spermatophyta</taxon>
        <taxon>Magnoliopsida</taxon>
        <taxon>eudicotyledons</taxon>
        <taxon>Gunneridae</taxon>
        <taxon>Pentapetalae</taxon>
        <taxon>rosids</taxon>
        <taxon>fabids</taxon>
        <taxon>Fabales</taxon>
        <taxon>Fabaceae</taxon>
        <taxon>Caesalpinioideae</taxon>
        <taxon>Cassia clade</taxon>
        <taxon>Senna</taxon>
    </lineage>
</organism>
<evidence type="ECO:0000256" key="5">
    <source>
        <dbReference type="ARBA" id="ARBA00023180"/>
    </source>
</evidence>
<evidence type="ECO:0000256" key="6">
    <source>
        <dbReference type="SAM" id="Phobius"/>
    </source>
</evidence>
<dbReference type="Proteomes" id="UP000634136">
    <property type="component" value="Unassembled WGS sequence"/>
</dbReference>
<protein>
    <submittedName>
        <fullName evidence="8">Protein STRICTOSIDINE SYNTHASE-LIKE 10</fullName>
    </submittedName>
</protein>
<dbReference type="PANTHER" id="PTHR10426">
    <property type="entry name" value="STRICTOSIDINE SYNTHASE-RELATED"/>
    <property type="match status" value="1"/>
</dbReference>
<keyword evidence="6" id="KW-0812">Transmembrane</keyword>
<sequence>MESKVIVVPIVLAVISVLFALSLKIFFALPSLSASEDLLRSAHILRIPGAVGPESLVFDANGEGPYTGVADGRILKWQGQDRGWTDFAFTSSNRTECVRPFAPELEHVCGRPLGIKFGKKSGDLYIADAYLGLLVVGPSGGLATPLVTHVEGQPLRFANDIDISEDEDIIYFTDSSTVFQRRQFASVLLHGDKTGRLMKYDKSTKEVTVLIRNLAFANGVALSKDGSFVLVDEANACRILRLWLRGPNAGQVDIFAELPGFPDNVRRNSKGEFWVALHCKASPFAQLVYSSSWVRKVLLNRPFIFKPALIGWKPHATAIKLSEKGEILQVLEDCDGKALKFISEVEERDGKLWIDMKSKLTVIPTLLAAFSIIFASNLKNFFAPPSLPPSNHLLHTAHILHIPGAVGPESLVFDHKGDGPYTGVADGRILKWQGSGWTDFAFTSSNRTQCVRPFAPELEHICGRPLGIKFGKKSGDLYIADAYLGLLVVGPGGGLATPLVTHFEGHPLRFTNDIDISEDEDAIYFTDSTTLFHRREFMYAVLSLDKSGRLMKYDKSSKEVTVLIGNLAFANGVALSRDGSFLVVAESNALRILRLWLRGPNAGQVDTFAELPGFPDNVRRNSKGEFWVALHSKASPFAKWASSSPWAGKVLLKLPLSFKQLHAAFTGWKPHATAMKLSESGEILQVLEDCDGKALKFISEVEERDGKLWIVALARWTIHVGKWRLKMRVSLYVVMGAWFAYINGVGPSCHDHHIHTTDKGVMKLVDWEFQEKVSLVMEEDSYGGGVGPESFAFDPHGHGPYTALSDGRIIKWDHRHNRWLHFALASPHRDACGGASYEEHRKSEHICGRPLGLGFSPNGDLYIADAYLGLLVVGPNGGVATTIANHVEGSRLAFTNSLDIDHTTGVVYFTCSSSTFQRRNYMSLILSGDKTGMLMKYEPETKQVSVILRNLSFANGVALSQNNEYILVVETGKRRVLRYWLATPKAGTLEVLIELPGFPDNIKRSPRGGFWVGIYSRQDKLSKWVLSYPWIAKSLLKLPLDITQAYSCLAKIKGSSGLGIRVSEEGGVMEIIEHKSGMRERERSSWSVSEVEERDGTLWVGSVDAPFARKYKILVA</sequence>
<evidence type="ECO:0000313" key="9">
    <source>
        <dbReference type="Proteomes" id="UP000634136"/>
    </source>
</evidence>
<dbReference type="GO" id="GO:0005773">
    <property type="term" value="C:vacuole"/>
    <property type="evidence" value="ECO:0007669"/>
    <property type="project" value="UniProtKB-SubCell"/>
</dbReference>
<dbReference type="EMBL" id="JAAIUW010000008">
    <property type="protein sequence ID" value="KAF7819103.1"/>
    <property type="molecule type" value="Genomic_DNA"/>
</dbReference>
<evidence type="ECO:0000256" key="3">
    <source>
        <dbReference type="ARBA" id="ARBA00022554"/>
    </source>
</evidence>
<dbReference type="FunFam" id="2.120.10.30:FF:000032">
    <property type="entry name" value="Protein STRICTOSIDINE SYNTHASE-LIKE 13"/>
    <property type="match status" value="3"/>
</dbReference>
<evidence type="ECO:0000256" key="4">
    <source>
        <dbReference type="ARBA" id="ARBA00022729"/>
    </source>
</evidence>
<comment type="similarity">
    <text evidence="2">Belongs to the strictosidine synthase family.</text>
</comment>
<keyword evidence="9" id="KW-1185">Reference proteome</keyword>
<keyword evidence="6" id="KW-0472">Membrane</keyword>
<reference evidence="8" key="1">
    <citation type="submission" date="2020-09" db="EMBL/GenBank/DDBJ databases">
        <title>Genome-Enabled Discovery of Anthraquinone Biosynthesis in Senna tora.</title>
        <authorList>
            <person name="Kang S.-H."/>
            <person name="Pandey R.P."/>
            <person name="Lee C.-M."/>
            <person name="Sim J.-S."/>
            <person name="Jeong J.-T."/>
            <person name="Choi B.-S."/>
            <person name="Jung M."/>
            <person name="Ginzburg D."/>
            <person name="Zhao K."/>
            <person name="Won S.Y."/>
            <person name="Oh T.-J."/>
            <person name="Yu Y."/>
            <person name="Kim N.-H."/>
            <person name="Lee O.R."/>
            <person name="Lee T.-H."/>
            <person name="Bashyal P."/>
            <person name="Kim T.-S."/>
            <person name="Lee W.-H."/>
            <person name="Kawkins C."/>
            <person name="Kim C.-K."/>
            <person name="Kim J.S."/>
            <person name="Ahn B.O."/>
            <person name="Rhee S.Y."/>
            <person name="Sohng J.K."/>
        </authorList>
    </citation>
    <scope>NUCLEOTIDE SEQUENCE</scope>
    <source>
        <tissue evidence="8">Leaf</tissue>
    </source>
</reference>
<feature type="domain" description="Strictosidine synthase conserved region" evidence="7">
    <location>
        <begin position="159"/>
        <end position="246"/>
    </location>
</feature>
<keyword evidence="5" id="KW-0325">Glycoprotein</keyword>
<comment type="subcellular location">
    <subcellularLocation>
        <location evidence="1">Vacuole</location>
    </subcellularLocation>
</comment>
<dbReference type="GO" id="GO:0016787">
    <property type="term" value="F:hydrolase activity"/>
    <property type="evidence" value="ECO:0007669"/>
    <property type="project" value="TreeGrafter"/>
</dbReference>
<dbReference type="InterPro" id="IPR018119">
    <property type="entry name" value="Strictosidine_synth_cons-reg"/>
</dbReference>
<feature type="domain" description="Strictosidine synthase conserved region" evidence="7">
    <location>
        <begin position="512"/>
        <end position="599"/>
    </location>
</feature>
<gene>
    <name evidence="8" type="ORF">G2W53_024558</name>
</gene>
<dbReference type="PANTHER" id="PTHR10426:SF69">
    <property type="entry name" value="PROTEIN STRICTOSIDINE SYNTHASE-LIKE 10"/>
    <property type="match status" value="1"/>
</dbReference>
<dbReference type="OrthoDB" id="5307922at2759"/>
<dbReference type="GO" id="GO:0012505">
    <property type="term" value="C:endomembrane system"/>
    <property type="evidence" value="ECO:0007669"/>
    <property type="project" value="TreeGrafter"/>
</dbReference>
<feature type="domain" description="Strictosidine synthase conserved region" evidence="7">
    <location>
        <begin position="896"/>
        <end position="982"/>
    </location>
</feature>
<dbReference type="Pfam" id="PF20067">
    <property type="entry name" value="SSL_N"/>
    <property type="match status" value="3"/>
</dbReference>
<dbReference type="Gene3D" id="2.120.10.30">
    <property type="entry name" value="TolB, C-terminal domain"/>
    <property type="match status" value="3"/>
</dbReference>
<dbReference type="InterPro" id="IPR011042">
    <property type="entry name" value="6-blade_b-propeller_TolB-like"/>
</dbReference>
<comment type="caution">
    <text evidence="8">The sequence shown here is derived from an EMBL/GenBank/DDBJ whole genome shotgun (WGS) entry which is preliminary data.</text>
</comment>
<evidence type="ECO:0000313" key="8">
    <source>
        <dbReference type="EMBL" id="KAF7819103.1"/>
    </source>
</evidence>
<feature type="transmembrane region" description="Helical" evidence="6">
    <location>
        <begin position="6"/>
        <end position="29"/>
    </location>
</feature>
<dbReference type="Pfam" id="PF03088">
    <property type="entry name" value="Str_synth"/>
    <property type="match status" value="3"/>
</dbReference>